<dbReference type="SMART" id="SM00228">
    <property type="entry name" value="PDZ"/>
    <property type="match status" value="1"/>
</dbReference>
<evidence type="ECO:0000313" key="4">
    <source>
        <dbReference type="EMBL" id="NBJ23472.1"/>
    </source>
</evidence>
<gene>
    <name evidence="4" type="ORF">GR303_03795</name>
</gene>
<sequence length="367" mass="37929">MQERATRIIMLVVAVLLAILVLQPYVNSYLYSAREPRPVAARGDLAEFERTTIRLFETVAPSVVQVVALQGRGPAGREPAGSGTGFVWDAAGHVVTNEHVVENGSAFAVRLASGEVLPAEVVGRAPNYDLAVLRLQRRAGLPAPVSVGSSADLKVGQAAFAIGNPFGLDQSLTTGIISALKRRLPTSGGREIADVIQTDAAINPGNSGGPLLDSAGRLIGVNTAIYSPSGTSAGIGFAIPVDVVNRVVPELIRTGRVPTPGIGILAGDETLNAQLGLTGVIVAGVVPGSPADRAGLRGVDARAGVIGDVIVGVDDAPVRRLSDLTDRLERVGVGKTVSLTVVRNNRRETIDVAVVDVGEQGPGSRRP</sequence>
<dbReference type="InterPro" id="IPR051201">
    <property type="entry name" value="Chloro_Bact_Ser_Proteases"/>
</dbReference>
<dbReference type="PRINTS" id="PR00834">
    <property type="entry name" value="PROTEASES2C"/>
</dbReference>
<keyword evidence="2" id="KW-0378">Hydrolase</keyword>
<accession>A0ABW9YT01</accession>
<keyword evidence="1" id="KW-0645">Protease</keyword>
<dbReference type="InterPro" id="IPR001478">
    <property type="entry name" value="PDZ"/>
</dbReference>
<evidence type="ECO:0000313" key="5">
    <source>
        <dbReference type="Proteomes" id="UP000818323"/>
    </source>
</evidence>
<dbReference type="SUPFAM" id="SSF50494">
    <property type="entry name" value="Trypsin-like serine proteases"/>
    <property type="match status" value="1"/>
</dbReference>
<dbReference type="Pfam" id="PF13365">
    <property type="entry name" value="Trypsin_2"/>
    <property type="match status" value="1"/>
</dbReference>
<proteinExistence type="predicted"/>
<dbReference type="RefSeq" id="WP_161721327.1">
    <property type="nucleotide sequence ID" value="NZ_JAAAXI010000001.1"/>
</dbReference>
<dbReference type="PANTHER" id="PTHR43343:SF3">
    <property type="entry name" value="PROTEASE DO-LIKE 8, CHLOROPLASTIC"/>
    <property type="match status" value="1"/>
</dbReference>
<dbReference type="InterPro" id="IPR001940">
    <property type="entry name" value="Peptidase_S1C"/>
</dbReference>
<name>A0ABW9YT01_9HYPH</name>
<evidence type="ECO:0000259" key="3">
    <source>
        <dbReference type="PROSITE" id="PS50106"/>
    </source>
</evidence>
<dbReference type="SUPFAM" id="SSF50156">
    <property type="entry name" value="PDZ domain-like"/>
    <property type="match status" value="1"/>
</dbReference>
<dbReference type="EMBL" id="JAAAXJ010000002">
    <property type="protein sequence ID" value="NBJ23472.1"/>
    <property type="molecule type" value="Genomic_DNA"/>
</dbReference>
<dbReference type="Gene3D" id="2.40.10.120">
    <property type="match status" value="1"/>
</dbReference>
<dbReference type="InterPro" id="IPR009003">
    <property type="entry name" value="Peptidase_S1_PA"/>
</dbReference>
<dbReference type="Gene3D" id="2.30.42.10">
    <property type="match status" value="1"/>
</dbReference>
<dbReference type="Pfam" id="PF13180">
    <property type="entry name" value="PDZ_2"/>
    <property type="match status" value="1"/>
</dbReference>
<reference evidence="4 5" key="1">
    <citation type="submission" date="2020-01" db="EMBL/GenBank/DDBJ databases">
        <title>Microvirga sp. nov., an arsenate reduction bacterium isolated from Tibet hotspring sediments.</title>
        <authorList>
            <person name="Yuan C.-G."/>
        </authorList>
    </citation>
    <scope>NUCLEOTIDE SEQUENCE [LARGE SCALE GENOMIC DNA]</scope>
    <source>
        <strain evidence="4 5">SYSU G3D203</strain>
    </source>
</reference>
<feature type="domain" description="PDZ" evidence="3">
    <location>
        <begin position="261"/>
        <end position="345"/>
    </location>
</feature>
<protein>
    <submittedName>
        <fullName evidence="4">PDZ domain-containing protein</fullName>
    </submittedName>
</protein>
<comment type="caution">
    <text evidence="4">The sequence shown here is derived from an EMBL/GenBank/DDBJ whole genome shotgun (WGS) entry which is preliminary data.</text>
</comment>
<dbReference type="InterPro" id="IPR036034">
    <property type="entry name" value="PDZ_sf"/>
</dbReference>
<evidence type="ECO:0000256" key="2">
    <source>
        <dbReference type="ARBA" id="ARBA00022801"/>
    </source>
</evidence>
<keyword evidence="5" id="KW-1185">Reference proteome</keyword>
<dbReference type="PROSITE" id="PS50106">
    <property type="entry name" value="PDZ"/>
    <property type="match status" value="1"/>
</dbReference>
<evidence type="ECO:0000256" key="1">
    <source>
        <dbReference type="ARBA" id="ARBA00022670"/>
    </source>
</evidence>
<organism evidence="4 5">
    <name type="scientific">Microvirga arsenatis</name>
    <dbReference type="NCBI Taxonomy" id="2692265"/>
    <lineage>
        <taxon>Bacteria</taxon>
        <taxon>Pseudomonadati</taxon>
        <taxon>Pseudomonadota</taxon>
        <taxon>Alphaproteobacteria</taxon>
        <taxon>Hyphomicrobiales</taxon>
        <taxon>Methylobacteriaceae</taxon>
        <taxon>Microvirga</taxon>
    </lineage>
</organism>
<dbReference type="Proteomes" id="UP000818323">
    <property type="component" value="Unassembled WGS sequence"/>
</dbReference>
<dbReference type="PANTHER" id="PTHR43343">
    <property type="entry name" value="PEPTIDASE S12"/>
    <property type="match status" value="1"/>
</dbReference>